<sequence length="968" mass="112824">MAPPPPPPLEPALGLNIISHVNAGLEYIDDLENDEVCEELVEQMNLHGNSVQSMDGLEVYTGLVELCLSSNCIEEIAFHALQPLVHLRVLDLSANRILSTLGFPQLPRLEELSIAHNCLQGLDGLIRPIKFPKLHYLDLRGNEIAEFNDVLVLQRLKRLAHVRLQAISGKQANPVCELDGYHQIMIQMLPRLRLLDEEEIDILKEMGSLHMPKYQSFMRRIVESNRPHRISNRMLRNTRQNRSDIDDNDQDEIVPAKRYTDRERSNAKPLSGDTKNSRLHQDSCTAQNEDKTLPAQKLVVKDMSTNTSVDLEKDILEREHTIAQKETELLEIEKAFLTKENYFLVREDSLKAQICDLQDQVKAAEARAIKADATVLELSNHLLKRENEQTAAALASDDEKKSAQNCYTEQQSKYEVSLAALKTTHQQEVDHLDAQNAELEKQVAEINIEFEAFKQRLLDAEERIKHKSDKVKASKSKVAELTGELELALKTHEAIAKPLSDENKYLKDRVEQADKRSGELEKQVTELKSNVETVYNKCIERDETIQHLKKSLLARQDDIDALKLQHEKDCMRHEKFQQQQQDVYERQLQTSIIQLEMEFRKEYHQCAQKLQTAQRKTQERSKDVKRLRDAYQHSLQREAAAKVEIEKLQAILADDQKRLLVEDAKRVDTYKAAIREERAKCKELEHCLMKEQENYAQMAAVSAERDEQRIENERLCNDISLLKEQLEKWNKVEDDLRAALKVKDVMLADQLRQIKELTQERRRIDAQVDEEMAEYQTQIEELEAALDESLRKAAEEEVKNETLDTKLIALEKDTLKKDDQLKSLRTELEQKVSALEFLDQEMQRMRKILENQDDRFQKRMQTHLEQHQETVERIRASAEEEREHQLQRWKAERREMMLKYETLSTEMENVAAVNAKLRVTLDEERRKTAQNDHDMRILLMQIDHERQSKKKHLHQIKSLFEQLQRESS</sequence>
<dbReference type="Proteomes" id="UP000054928">
    <property type="component" value="Unassembled WGS sequence"/>
</dbReference>
<evidence type="ECO:0000313" key="6">
    <source>
        <dbReference type="Proteomes" id="UP000054928"/>
    </source>
</evidence>
<feature type="compositionally biased region" description="Basic and acidic residues" evidence="4">
    <location>
        <begin position="254"/>
        <end position="266"/>
    </location>
</feature>
<feature type="coiled-coil region" evidence="3">
    <location>
        <begin position="422"/>
        <end position="470"/>
    </location>
</feature>
<feature type="coiled-coil region" evidence="3">
    <location>
        <begin position="674"/>
        <end position="906"/>
    </location>
</feature>
<dbReference type="GO" id="GO:0005737">
    <property type="term" value="C:cytoplasm"/>
    <property type="evidence" value="ECO:0007669"/>
    <property type="project" value="TreeGrafter"/>
</dbReference>
<dbReference type="Gene3D" id="3.80.10.10">
    <property type="entry name" value="Ribonuclease Inhibitor"/>
    <property type="match status" value="2"/>
</dbReference>
<dbReference type="InterPro" id="IPR001611">
    <property type="entry name" value="Leu-rich_rpt"/>
</dbReference>
<evidence type="ECO:0000256" key="3">
    <source>
        <dbReference type="SAM" id="Coils"/>
    </source>
</evidence>
<dbReference type="OMA" id="CIRTMDG"/>
<keyword evidence="6" id="KW-1185">Reference proteome</keyword>
<dbReference type="InterPro" id="IPR032675">
    <property type="entry name" value="LRR_dom_sf"/>
</dbReference>
<keyword evidence="2" id="KW-0677">Repeat</keyword>
<dbReference type="InterPro" id="IPR025875">
    <property type="entry name" value="Leu-rich_rpt_4"/>
</dbReference>
<dbReference type="OrthoDB" id="7451790at2759"/>
<dbReference type="PROSITE" id="PS51450">
    <property type="entry name" value="LRR"/>
    <property type="match status" value="2"/>
</dbReference>
<dbReference type="GeneID" id="36405588"/>
<dbReference type="RefSeq" id="XP_024576696.1">
    <property type="nucleotide sequence ID" value="XM_024725973.1"/>
</dbReference>
<accession>A0A0P1AHY6</accession>
<evidence type="ECO:0000256" key="4">
    <source>
        <dbReference type="SAM" id="MobiDB-lite"/>
    </source>
</evidence>
<evidence type="ECO:0000256" key="2">
    <source>
        <dbReference type="ARBA" id="ARBA00022737"/>
    </source>
</evidence>
<dbReference type="PANTHER" id="PTHR15454">
    <property type="entry name" value="NISCHARIN RELATED"/>
    <property type="match status" value="1"/>
</dbReference>
<dbReference type="AlphaFoldDB" id="A0A0P1AHY6"/>
<dbReference type="EMBL" id="CCYD01000472">
    <property type="protein sequence ID" value="CEG40327.1"/>
    <property type="molecule type" value="Genomic_DNA"/>
</dbReference>
<proteinExistence type="predicted"/>
<dbReference type="Gene3D" id="1.10.287.1490">
    <property type="match status" value="1"/>
</dbReference>
<organism evidence="5 6">
    <name type="scientific">Plasmopara halstedii</name>
    <name type="common">Downy mildew of sunflower</name>
    <dbReference type="NCBI Taxonomy" id="4781"/>
    <lineage>
        <taxon>Eukaryota</taxon>
        <taxon>Sar</taxon>
        <taxon>Stramenopiles</taxon>
        <taxon>Oomycota</taxon>
        <taxon>Peronosporomycetes</taxon>
        <taxon>Peronosporales</taxon>
        <taxon>Peronosporaceae</taxon>
        <taxon>Plasmopara</taxon>
    </lineage>
</organism>
<feature type="region of interest" description="Disordered" evidence="4">
    <location>
        <begin position="228"/>
        <end position="290"/>
    </location>
</feature>
<name>A0A0P1AHY6_PLAHL</name>
<keyword evidence="3" id="KW-0175">Coiled coil</keyword>
<dbReference type="STRING" id="4781.A0A0P1AHY6"/>
<evidence type="ECO:0000313" key="5">
    <source>
        <dbReference type="EMBL" id="CEG40327.1"/>
    </source>
</evidence>
<feature type="coiled-coil region" evidence="3">
    <location>
        <begin position="503"/>
        <end position="530"/>
    </location>
</feature>
<keyword evidence="1" id="KW-0433">Leucine-rich repeat</keyword>
<dbReference type="SUPFAM" id="SSF52075">
    <property type="entry name" value="Outer arm dynein light chain 1"/>
    <property type="match status" value="1"/>
</dbReference>
<protein>
    <submittedName>
        <fullName evidence="5">Protein phosphatase 1, regulatory subunit, and related proteins</fullName>
    </submittedName>
</protein>
<evidence type="ECO:0000256" key="1">
    <source>
        <dbReference type="ARBA" id="ARBA00022614"/>
    </source>
</evidence>
<reference evidence="6" key="1">
    <citation type="submission" date="2014-09" db="EMBL/GenBank/DDBJ databases">
        <authorList>
            <person name="Sharma Rahul"/>
            <person name="Thines Marco"/>
        </authorList>
    </citation>
    <scope>NUCLEOTIDE SEQUENCE [LARGE SCALE GENOMIC DNA]</scope>
</reference>
<dbReference type="Pfam" id="PF12799">
    <property type="entry name" value="LRR_4"/>
    <property type="match status" value="1"/>
</dbReference>